<evidence type="ECO:0000313" key="3">
    <source>
        <dbReference type="Proteomes" id="UP001597492"/>
    </source>
</evidence>
<name>A0ABW5V1F5_9MICO</name>
<accession>A0ABW5V1F5</accession>
<keyword evidence="1" id="KW-1133">Transmembrane helix</keyword>
<evidence type="ECO:0000313" key="2">
    <source>
        <dbReference type="EMBL" id="MFD2758649.1"/>
    </source>
</evidence>
<organism evidence="2 3">
    <name type="scientific">Gulosibacter faecalis</name>
    <dbReference type="NCBI Taxonomy" id="272240"/>
    <lineage>
        <taxon>Bacteria</taxon>
        <taxon>Bacillati</taxon>
        <taxon>Actinomycetota</taxon>
        <taxon>Actinomycetes</taxon>
        <taxon>Micrococcales</taxon>
        <taxon>Microbacteriaceae</taxon>
        <taxon>Gulosibacter</taxon>
    </lineage>
</organism>
<keyword evidence="3" id="KW-1185">Reference proteome</keyword>
<keyword evidence="1" id="KW-0472">Membrane</keyword>
<protein>
    <submittedName>
        <fullName evidence="2">Uncharacterized protein</fullName>
    </submittedName>
</protein>
<keyword evidence="1" id="KW-0812">Transmembrane</keyword>
<proteinExistence type="predicted"/>
<dbReference type="Proteomes" id="UP001597492">
    <property type="component" value="Unassembled WGS sequence"/>
</dbReference>
<gene>
    <name evidence="2" type="ORF">ACFSW7_09700</name>
</gene>
<sequence length="127" mass="14281">MPWWSWVLIWAGLVALLLVVLGVGAVWLYRKAKAMFAELDRLDEVSAQAAQLAEQVDAAREAASAERTLPHILGPHRETALAYHRAEREARAERVAERRERRVARGRALTHADPLQYAHLLNTPTKG</sequence>
<feature type="transmembrane region" description="Helical" evidence="1">
    <location>
        <begin position="6"/>
        <end position="29"/>
    </location>
</feature>
<evidence type="ECO:0000256" key="1">
    <source>
        <dbReference type="SAM" id="Phobius"/>
    </source>
</evidence>
<reference evidence="3" key="1">
    <citation type="journal article" date="2019" name="Int. J. Syst. Evol. Microbiol.">
        <title>The Global Catalogue of Microorganisms (GCM) 10K type strain sequencing project: providing services to taxonomists for standard genome sequencing and annotation.</title>
        <authorList>
            <consortium name="The Broad Institute Genomics Platform"/>
            <consortium name="The Broad Institute Genome Sequencing Center for Infectious Disease"/>
            <person name="Wu L."/>
            <person name="Ma J."/>
        </authorList>
    </citation>
    <scope>NUCLEOTIDE SEQUENCE [LARGE SCALE GENOMIC DNA]</scope>
    <source>
        <strain evidence="3">TISTR 1514</strain>
    </source>
</reference>
<comment type="caution">
    <text evidence="2">The sequence shown here is derived from an EMBL/GenBank/DDBJ whole genome shotgun (WGS) entry which is preliminary data.</text>
</comment>
<dbReference type="RefSeq" id="WP_019617608.1">
    <property type="nucleotide sequence ID" value="NZ_JBHUNE010000006.1"/>
</dbReference>
<dbReference type="EMBL" id="JBHUNE010000006">
    <property type="protein sequence ID" value="MFD2758649.1"/>
    <property type="molecule type" value="Genomic_DNA"/>
</dbReference>